<evidence type="ECO:0000313" key="1">
    <source>
        <dbReference type="Proteomes" id="UP000492821"/>
    </source>
</evidence>
<proteinExistence type="predicted"/>
<protein>
    <submittedName>
        <fullName evidence="2">Uncharacterized protein</fullName>
    </submittedName>
</protein>
<accession>A0A7E4V563</accession>
<dbReference type="WBParaSite" id="Pan_g1676.t1">
    <property type="protein sequence ID" value="Pan_g1676.t1"/>
    <property type="gene ID" value="Pan_g1676"/>
</dbReference>
<name>A0A7E4V563_PANRE</name>
<evidence type="ECO:0000313" key="2">
    <source>
        <dbReference type="WBParaSite" id="Pan_g1676.t1"/>
    </source>
</evidence>
<sequence>MMTLTARFTCLAESQYQPNSAPSDPNWDSIFGIQPVVFIISGRALQKSLWGMFVNVVLPQATTWGV</sequence>
<dbReference type="Proteomes" id="UP000492821">
    <property type="component" value="Unassembled WGS sequence"/>
</dbReference>
<organism evidence="1 2">
    <name type="scientific">Panagrellus redivivus</name>
    <name type="common">Microworm</name>
    <dbReference type="NCBI Taxonomy" id="6233"/>
    <lineage>
        <taxon>Eukaryota</taxon>
        <taxon>Metazoa</taxon>
        <taxon>Ecdysozoa</taxon>
        <taxon>Nematoda</taxon>
        <taxon>Chromadorea</taxon>
        <taxon>Rhabditida</taxon>
        <taxon>Tylenchina</taxon>
        <taxon>Panagrolaimomorpha</taxon>
        <taxon>Panagrolaimoidea</taxon>
        <taxon>Panagrolaimidae</taxon>
        <taxon>Panagrellus</taxon>
    </lineage>
</organism>
<keyword evidence="1" id="KW-1185">Reference proteome</keyword>
<reference evidence="1" key="1">
    <citation type="journal article" date="2013" name="Genetics">
        <title>The draft genome and transcriptome of Panagrellus redivivus are shaped by the harsh demands of a free-living lifestyle.</title>
        <authorList>
            <person name="Srinivasan J."/>
            <person name="Dillman A.R."/>
            <person name="Macchietto M.G."/>
            <person name="Heikkinen L."/>
            <person name="Lakso M."/>
            <person name="Fracchia K.M."/>
            <person name="Antoshechkin I."/>
            <person name="Mortazavi A."/>
            <person name="Wong G."/>
            <person name="Sternberg P.W."/>
        </authorList>
    </citation>
    <scope>NUCLEOTIDE SEQUENCE [LARGE SCALE GENOMIC DNA]</scope>
    <source>
        <strain evidence="1">MT8872</strain>
    </source>
</reference>
<dbReference type="AlphaFoldDB" id="A0A7E4V563"/>
<reference evidence="2" key="2">
    <citation type="submission" date="2020-10" db="UniProtKB">
        <authorList>
            <consortium name="WormBaseParasite"/>
        </authorList>
    </citation>
    <scope>IDENTIFICATION</scope>
</reference>